<organism evidence="2 3">
    <name type="scientific">Centaurea solstitialis</name>
    <name type="common">yellow star-thistle</name>
    <dbReference type="NCBI Taxonomy" id="347529"/>
    <lineage>
        <taxon>Eukaryota</taxon>
        <taxon>Viridiplantae</taxon>
        <taxon>Streptophyta</taxon>
        <taxon>Embryophyta</taxon>
        <taxon>Tracheophyta</taxon>
        <taxon>Spermatophyta</taxon>
        <taxon>Magnoliopsida</taxon>
        <taxon>eudicotyledons</taxon>
        <taxon>Gunneridae</taxon>
        <taxon>Pentapetalae</taxon>
        <taxon>asterids</taxon>
        <taxon>campanulids</taxon>
        <taxon>Asterales</taxon>
        <taxon>Asteraceae</taxon>
        <taxon>Carduoideae</taxon>
        <taxon>Cardueae</taxon>
        <taxon>Centaureinae</taxon>
        <taxon>Centaurea</taxon>
    </lineage>
</organism>
<proteinExistence type="predicted"/>
<comment type="caution">
    <text evidence="2">The sequence shown here is derived from an EMBL/GenBank/DDBJ whole genome shotgun (WGS) entry which is preliminary data.</text>
</comment>
<feature type="domain" description="Reverse transcriptase Ty1/copia-type" evidence="1">
    <location>
        <begin position="94"/>
        <end position="146"/>
    </location>
</feature>
<keyword evidence="3" id="KW-1185">Reference proteome</keyword>
<gene>
    <name evidence="2" type="ORF">OSB04_024027</name>
</gene>
<dbReference type="SUPFAM" id="SSF56672">
    <property type="entry name" value="DNA/RNA polymerases"/>
    <property type="match status" value="1"/>
</dbReference>
<dbReference type="CDD" id="cd09272">
    <property type="entry name" value="RNase_HI_RT_Ty1"/>
    <property type="match status" value="1"/>
</dbReference>
<reference evidence="2" key="1">
    <citation type="submission" date="2023-03" db="EMBL/GenBank/DDBJ databases">
        <title>Chromosome-scale reference genome and RAD-based genetic map of yellow starthistle (Centaurea solstitialis) reveal putative structural variation and QTLs associated with invader traits.</title>
        <authorList>
            <person name="Reatini B."/>
            <person name="Cang F.A."/>
            <person name="Jiang Q."/>
            <person name="Mckibben M.T.W."/>
            <person name="Barker M.S."/>
            <person name="Rieseberg L.H."/>
            <person name="Dlugosch K.M."/>
        </authorList>
    </citation>
    <scope>NUCLEOTIDE SEQUENCE</scope>
    <source>
        <strain evidence="2">CAN-66</strain>
        <tissue evidence="2">Leaf</tissue>
    </source>
</reference>
<evidence type="ECO:0000313" key="2">
    <source>
        <dbReference type="EMBL" id="KAJ9544320.1"/>
    </source>
</evidence>
<name>A0AA38SKB5_9ASTR</name>
<evidence type="ECO:0000313" key="3">
    <source>
        <dbReference type="Proteomes" id="UP001172457"/>
    </source>
</evidence>
<dbReference type="InterPro" id="IPR043502">
    <property type="entry name" value="DNA/RNA_pol_sf"/>
</dbReference>
<dbReference type="AlphaFoldDB" id="A0AA38SKB5"/>
<evidence type="ECO:0000259" key="1">
    <source>
        <dbReference type="Pfam" id="PF07727"/>
    </source>
</evidence>
<dbReference type="InterPro" id="IPR013103">
    <property type="entry name" value="RVT_2"/>
</dbReference>
<feature type="domain" description="Reverse transcriptase Ty1/copia-type" evidence="1">
    <location>
        <begin position="2"/>
        <end position="90"/>
    </location>
</feature>
<sequence length="282" mass="32193">MWLYCHKFHANGTLARHKARLVINGKCQQVEVDCDETFSPVVKPTTICTVLILAISQSWPIHQLDVKNAFLHGDLLETVYMFQPLGFVDPGNPKHFAMSDLGPIHHFLGIQVHRKNGGLCLSQEQYMLDILNRAKMQDCKPSTTPVDTNSKLSTTIGNPLPDSSLYPEYKGVINAMVETTWLRNLLLELHLPLRQATIIYCDNISAVYLTKHPMQHQRTKHVEIDLHFVRKKVRLGALRLLHVPIDYQYANIFTKGLPRHLFTRFRSSLTIQPATDSTEGEY</sequence>
<dbReference type="Pfam" id="PF07727">
    <property type="entry name" value="RVT_2"/>
    <property type="match status" value="2"/>
</dbReference>
<dbReference type="EMBL" id="JARYMX010000006">
    <property type="protein sequence ID" value="KAJ9544320.1"/>
    <property type="molecule type" value="Genomic_DNA"/>
</dbReference>
<dbReference type="PANTHER" id="PTHR11439">
    <property type="entry name" value="GAG-POL-RELATED RETROTRANSPOSON"/>
    <property type="match status" value="1"/>
</dbReference>
<dbReference type="Proteomes" id="UP001172457">
    <property type="component" value="Chromosome 6"/>
</dbReference>
<protein>
    <recommendedName>
        <fullName evidence="1">Reverse transcriptase Ty1/copia-type domain-containing protein</fullName>
    </recommendedName>
</protein>
<dbReference type="PANTHER" id="PTHR11439:SF524">
    <property type="entry name" value="RNA-DIRECTED DNA POLYMERASE, PROTEIN KINASE RLK-PELLE-DLSV FAMILY"/>
    <property type="match status" value="1"/>
</dbReference>
<accession>A0AA38SKB5</accession>